<dbReference type="Proteomes" id="UP000180235">
    <property type="component" value="Chromosome"/>
</dbReference>
<dbReference type="EMBL" id="CP017675">
    <property type="protein sequence ID" value="APB32538.1"/>
    <property type="molecule type" value="Genomic_DNA"/>
</dbReference>
<dbReference type="SUPFAM" id="SSF52540">
    <property type="entry name" value="P-loop containing nucleoside triphosphate hydrolases"/>
    <property type="match status" value="1"/>
</dbReference>
<reference evidence="6 7" key="1">
    <citation type="submission" date="2016-10" db="EMBL/GenBank/DDBJ databases">
        <title>Description of Gloeomargarita lithophora gen. nov., sp. nov., a thylakoid-bearing basal-branching cyanobacterium with intracellular carbonates, and proposal for Gloeomargaritales ord. nov.</title>
        <authorList>
            <person name="Moreira D."/>
            <person name="Tavera R."/>
            <person name="Benzerara K."/>
            <person name="Skouri-Panet F."/>
            <person name="Couradeau E."/>
            <person name="Gerard E."/>
            <person name="Loussert C."/>
            <person name="Novelo E."/>
            <person name="Zivanovic Y."/>
            <person name="Lopez-Garcia P."/>
        </authorList>
    </citation>
    <scope>NUCLEOTIDE SEQUENCE [LARGE SCALE GENOMIC DNA]</scope>
    <source>
        <strain evidence="6 7">D10</strain>
    </source>
</reference>
<dbReference type="InterPro" id="IPR011703">
    <property type="entry name" value="ATPase_AAA-3"/>
</dbReference>
<evidence type="ECO:0000256" key="1">
    <source>
        <dbReference type="ARBA" id="ARBA00022741"/>
    </source>
</evidence>
<comment type="similarity">
    <text evidence="3">Belongs to the MoxR family.</text>
</comment>
<protein>
    <submittedName>
        <fullName evidence="6">AAA family ATPase</fullName>
    </submittedName>
</protein>
<accession>A0A1J0A9C2</accession>
<keyword evidence="1" id="KW-0547">Nucleotide-binding</keyword>
<dbReference type="KEGG" id="glt:GlitD10_0237"/>
<keyword evidence="2" id="KW-0067">ATP-binding</keyword>
<dbReference type="PIRSF" id="PIRSF002849">
    <property type="entry name" value="AAA_ATPase_chaperone_MoxR_prd"/>
    <property type="match status" value="1"/>
</dbReference>
<feature type="domain" description="ChlI/MoxR AAA lid" evidence="5">
    <location>
        <begin position="239"/>
        <end position="310"/>
    </location>
</feature>
<keyword evidence="7" id="KW-1185">Reference proteome</keyword>
<dbReference type="InterPro" id="IPR041628">
    <property type="entry name" value="ChlI/MoxR_AAA_lid"/>
</dbReference>
<dbReference type="GO" id="GO:0005524">
    <property type="term" value="F:ATP binding"/>
    <property type="evidence" value="ECO:0007669"/>
    <property type="project" value="UniProtKB-KW"/>
</dbReference>
<evidence type="ECO:0000256" key="2">
    <source>
        <dbReference type="ARBA" id="ARBA00022840"/>
    </source>
</evidence>
<dbReference type="Gene3D" id="3.40.50.300">
    <property type="entry name" value="P-loop containing nucleotide triphosphate hydrolases"/>
    <property type="match status" value="1"/>
</dbReference>
<proteinExistence type="inferred from homology"/>
<dbReference type="Pfam" id="PF07726">
    <property type="entry name" value="AAA_3"/>
    <property type="match status" value="1"/>
</dbReference>
<dbReference type="InterPro" id="IPR050764">
    <property type="entry name" value="CbbQ/NirQ/NorQ/GpvN"/>
</dbReference>
<name>A0A1J0A9C2_9CYAN</name>
<dbReference type="CDD" id="cd00009">
    <property type="entry name" value="AAA"/>
    <property type="match status" value="1"/>
</dbReference>
<dbReference type="PANTHER" id="PTHR42759">
    <property type="entry name" value="MOXR FAMILY PROTEIN"/>
    <property type="match status" value="1"/>
</dbReference>
<evidence type="ECO:0000313" key="6">
    <source>
        <dbReference type="EMBL" id="APB32538.1"/>
    </source>
</evidence>
<evidence type="ECO:0000259" key="4">
    <source>
        <dbReference type="Pfam" id="PF07726"/>
    </source>
</evidence>
<gene>
    <name evidence="6" type="primary">moxR-1</name>
    <name evidence="6" type="ORF">GlitD10_0237</name>
</gene>
<feature type="domain" description="ATPase AAA-3" evidence="4">
    <location>
        <begin position="46"/>
        <end position="176"/>
    </location>
</feature>
<dbReference type="AlphaFoldDB" id="A0A1J0A9C2"/>
<evidence type="ECO:0000259" key="5">
    <source>
        <dbReference type="Pfam" id="PF17863"/>
    </source>
</evidence>
<evidence type="ECO:0000256" key="3">
    <source>
        <dbReference type="ARBA" id="ARBA00061607"/>
    </source>
</evidence>
<dbReference type="Gene3D" id="1.10.8.80">
    <property type="entry name" value="Magnesium chelatase subunit I, C-Terminal domain"/>
    <property type="match status" value="1"/>
</dbReference>
<organism evidence="6 7">
    <name type="scientific">Gloeomargarita lithophora Alchichica-D10</name>
    <dbReference type="NCBI Taxonomy" id="1188229"/>
    <lineage>
        <taxon>Bacteria</taxon>
        <taxon>Bacillati</taxon>
        <taxon>Cyanobacteriota</taxon>
        <taxon>Cyanophyceae</taxon>
        <taxon>Gloeomargaritales</taxon>
        <taxon>Gloeomargaritaceae</taxon>
        <taxon>Gloeomargarita</taxon>
    </lineage>
</organism>
<dbReference type="FunFam" id="3.40.50.300:FF:000640">
    <property type="entry name" value="MoxR family ATPase"/>
    <property type="match status" value="1"/>
</dbReference>
<evidence type="ECO:0000313" key="7">
    <source>
        <dbReference type="Proteomes" id="UP000180235"/>
    </source>
</evidence>
<dbReference type="InterPro" id="IPR027417">
    <property type="entry name" value="P-loop_NTPase"/>
</dbReference>
<dbReference type="STRING" id="1188229.GlitD10_0237"/>
<dbReference type="GO" id="GO:0016887">
    <property type="term" value="F:ATP hydrolysis activity"/>
    <property type="evidence" value="ECO:0007669"/>
    <property type="project" value="InterPro"/>
</dbReference>
<dbReference type="PANTHER" id="PTHR42759:SF5">
    <property type="entry name" value="METHANOL DEHYDROGENASE REGULATOR"/>
    <property type="match status" value="1"/>
</dbReference>
<dbReference type="Pfam" id="PF17863">
    <property type="entry name" value="AAA_lid_2"/>
    <property type="match status" value="1"/>
</dbReference>
<sequence>MPQPPYPSNPMSDPLIAKLTANIAAVFLGKPQVVQQVVMAVIAGGHILIEDVPGVGKTTLTQAIARSIGGKFQRIQFTSDLLPADILGVTIFDRNQANFEFRPGPIFANVVLADEINRTSPRTQSALLEAMAEQRVSLDDQTYSLPKPFIVLATQNPIEYHGTYPLPESQLDRFLVRLSIGYPDSAIEKKLLMYRQQNEPVEQLAAVLSLEELITLQAQVDQITLDESLVDYILQVVTATRTAKILRAGVSTRGALALVRAAKARALVQGRAYCVPDDVLELLVPVLAHRLSLGNVGQDIQTHRQESEAILRDLTADIPLPV</sequence>